<dbReference type="STRING" id="154538.A0A1M2W213"/>
<keyword evidence="1" id="KW-0812">Transmembrane</keyword>
<keyword evidence="1" id="KW-0472">Membrane</keyword>
<name>A0A1M2W213_TRAPU</name>
<dbReference type="PANTHER" id="PTHR40465:SF1">
    <property type="entry name" value="DUF6534 DOMAIN-CONTAINING PROTEIN"/>
    <property type="match status" value="1"/>
</dbReference>
<feature type="transmembrane region" description="Helical" evidence="1">
    <location>
        <begin position="140"/>
        <end position="158"/>
    </location>
</feature>
<evidence type="ECO:0000256" key="1">
    <source>
        <dbReference type="SAM" id="Phobius"/>
    </source>
</evidence>
<keyword evidence="1" id="KW-1133">Transmembrane helix</keyword>
<dbReference type="OrthoDB" id="2756378at2759"/>
<gene>
    <name evidence="2" type="ORF">TRAPUB_9566</name>
</gene>
<keyword evidence="3" id="KW-1185">Reference proteome</keyword>
<dbReference type="OMA" id="HAYYHYL"/>
<evidence type="ECO:0000313" key="2">
    <source>
        <dbReference type="EMBL" id="OJT13897.1"/>
    </source>
</evidence>
<feature type="transmembrane region" description="Helical" evidence="1">
    <location>
        <begin position="20"/>
        <end position="47"/>
    </location>
</feature>
<protein>
    <submittedName>
        <fullName evidence="2">Uncharacterized protein</fullName>
    </submittedName>
</protein>
<comment type="caution">
    <text evidence="2">The sequence shown here is derived from an EMBL/GenBank/DDBJ whole genome shotgun (WGS) entry which is preliminary data.</text>
</comment>
<organism evidence="2 3">
    <name type="scientific">Trametes pubescens</name>
    <name type="common">White-rot fungus</name>
    <dbReference type="NCBI Taxonomy" id="154538"/>
    <lineage>
        <taxon>Eukaryota</taxon>
        <taxon>Fungi</taxon>
        <taxon>Dikarya</taxon>
        <taxon>Basidiomycota</taxon>
        <taxon>Agaricomycotina</taxon>
        <taxon>Agaricomycetes</taxon>
        <taxon>Polyporales</taxon>
        <taxon>Polyporaceae</taxon>
        <taxon>Trametes</taxon>
    </lineage>
</organism>
<dbReference type="EMBL" id="MNAD01000354">
    <property type="protein sequence ID" value="OJT13897.1"/>
    <property type="molecule type" value="Genomic_DNA"/>
</dbReference>
<dbReference type="PANTHER" id="PTHR40465">
    <property type="entry name" value="CHROMOSOME 1, WHOLE GENOME SHOTGUN SEQUENCE"/>
    <property type="match status" value="1"/>
</dbReference>
<feature type="transmembrane region" description="Helical" evidence="1">
    <location>
        <begin position="112"/>
        <end position="133"/>
    </location>
</feature>
<dbReference type="Proteomes" id="UP000184267">
    <property type="component" value="Unassembled WGS sequence"/>
</dbReference>
<proteinExistence type="predicted"/>
<reference evidence="2 3" key="1">
    <citation type="submission" date="2016-10" db="EMBL/GenBank/DDBJ databases">
        <title>Genome sequence of the basidiomycete white-rot fungus Trametes pubescens.</title>
        <authorList>
            <person name="Makela M.R."/>
            <person name="Granchi Z."/>
            <person name="Peng M."/>
            <person name="De Vries R.P."/>
            <person name="Grigoriev I."/>
            <person name="Riley R."/>
            <person name="Hilden K."/>
        </authorList>
    </citation>
    <scope>NUCLEOTIDE SEQUENCE [LARGE SCALE GENOMIC DNA]</scope>
    <source>
        <strain evidence="2 3">FBCC735</strain>
    </source>
</reference>
<sequence>MSLAPNTTAMSATSADPLPVLLAVPALDNTFGAVLIGTCIGLIFYGLTAHQTYRYFRLYPNDVSILKVLVTVLMSLETFHTTLCVHMCYYYLTTNYFNPVSLLSGVWSLRLIPVVTGTVIFVCHSFYACRVYLFGGLYRPLVPAVILLMFGELSFVIGE</sequence>
<feature type="transmembrane region" description="Helical" evidence="1">
    <location>
        <begin position="68"/>
        <end position="92"/>
    </location>
</feature>
<accession>A0A1M2W213</accession>
<evidence type="ECO:0000313" key="3">
    <source>
        <dbReference type="Proteomes" id="UP000184267"/>
    </source>
</evidence>
<dbReference type="AlphaFoldDB" id="A0A1M2W213"/>